<dbReference type="GO" id="GO:0032993">
    <property type="term" value="C:protein-DNA complex"/>
    <property type="evidence" value="ECO:0007669"/>
    <property type="project" value="TreeGrafter"/>
</dbReference>
<dbReference type="EMBL" id="FOFA01000008">
    <property type="protein sequence ID" value="SER07597.1"/>
    <property type="molecule type" value="Genomic_DNA"/>
</dbReference>
<dbReference type="GO" id="GO:0003677">
    <property type="term" value="F:DNA binding"/>
    <property type="evidence" value="ECO:0007669"/>
    <property type="project" value="UniProtKB-KW"/>
</dbReference>
<dbReference type="PANTHER" id="PTHR30346">
    <property type="entry name" value="TRANSCRIPTIONAL DUAL REGULATOR HCAR-RELATED"/>
    <property type="match status" value="1"/>
</dbReference>
<dbReference type="Gene3D" id="3.40.190.10">
    <property type="entry name" value="Periplasmic binding protein-like II"/>
    <property type="match status" value="2"/>
</dbReference>
<dbReference type="InterPro" id="IPR000847">
    <property type="entry name" value="LysR_HTH_N"/>
</dbReference>
<comment type="similarity">
    <text evidence="1">Belongs to the LysR transcriptional regulatory family.</text>
</comment>
<evidence type="ECO:0000256" key="3">
    <source>
        <dbReference type="ARBA" id="ARBA00023125"/>
    </source>
</evidence>
<sequence>MHGAAAALGYTPSAISQQVSALQRATGLALTERDGRRVVPTAAARQLAEEAGRVFDALTGLDLLVADLRAGRDGTLTVGYFASAGSTWVPPVFAMVTREYPRLRLDLRLVEGGNTYQPDIEIFVEGVSQSTTPEFRERHLIEEPYYVVIRRDSDLAVHDRIPLSLLADEAWIDNDVAHGPCRQVVLKACAAAGFTPTFRVETHDYASAVQFVAEDLGITVLPRLGAQGLPQTTRAIPITDPTPTRRIGVRVRKTVARNPAAVRLVELLEEQAGVLSDVERTG</sequence>
<dbReference type="STRING" id="1036181.SAMN05421756_108203"/>
<keyword evidence="3 6" id="KW-0238">DNA-binding</keyword>
<dbReference type="Pfam" id="PF03466">
    <property type="entry name" value="LysR_substrate"/>
    <property type="match status" value="1"/>
</dbReference>
<dbReference type="PANTHER" id="PTHR30346:SF29">
    <property type="entry name" value="LYSR SUBSTRATE-BINDING"/>
    <property type="match status" value="1"/>
</dbReference>
<dbReference type="InterPro" id="IPR036388">
    <property type="entry name" value="WH-like_DNA-bd_sf"/>
</dbReference>
<organism evidence="6 7">
    <name type="scientific">Microlunatus flavus</name>
    <dbReference type="NCBI Taxonomy" id="1036181"/>
    <lineage>
        <taxon>Bacteria</taxon>
        <taxon>Bacillati</taxon>
        <taxon>Actinomycetota</taxon>
        <taxon>Actinomycetes</taxon>
        <taxon>Propionibacteriales</taxon>
        <taxon>Propionibacteriaceae</taxon>
        <taxon>Microlunatus</taxon>
    </lineage>
</organism>
<dbReference type="GO" id="GO:0003700">
    <property type="term" value="F:DNA-binding transcription factor activity"/>
    <property type="evidence" value="ECO:0007669"/>
    <property type="project" value="InterPro"/>
</dbReference>
<keyword evidence="2" id="KW-0805">Transcription regulation</keyword>
<name>A0A1H9L8T7_9ACTN</name>
<proteinExistence type="inferred from homology"/>
<accession>A0A1H9L8T7</accession>
<dbReference type="Pfam" id="PF00126">
    <property type="entry name" value="HTH_1"/>
    <property type="match status" value="1"/>
</dbReference>
<evidence type="ECO:0000256" key="1">
    <source>
        <dbReference type="ARBA" id="ARBA00009437"/>
    </source>
</evidence>
<feature type="domain" description="HTH lysR-type" evidence="5">
    <location>
        <begin position="1"/>
        <end position="41"/>
    </location>
</feature>
<dbReference type="InterPro" id="IPR005119">
    <property type="entry name" value="LysR_subst-bd"/>
</dbReference>
<dbReference type="Gene3D" id="1.10.10.10">
    <property type="entry name" value="Winged helix-like DNA-binding domain superfamily/Winged helix DNA-binding domain"/>
    <property type="match status" value="1"/>
</dbReference>
<dbReference type="PROSITE" id="PS50931">
    <property type="entry name" value="HTH_LYSR"/>
    <property type="match status" value="1"/>
</dbReference>
<keyword evidence="7" id="KW-1185">Reference proteome</keyword>
<dbReference type="Proteomes" id="UP000198504">
    <property type="component" value="Unassembled WGS sequence"/>
</dbReference>
<dbReference type="SUPFAM" id="SSF53850">
    <property type="entry name" value="Periplasmic binding protein-like II"/>
    <property type="match status" value="1"/>
</dbReference>
<dbReference type="AlphaFoldDB" id="A0A1H9L8T7"/>
<reference evidence="7" key="1">
    <citation type="submission" date="2016-10" db="EMBL/GenBank/DDBJ databases">
        <authorList>
            <person name="Varghese N."/>
            <person name="Submissions S."/>
        </authorList>
    </citation>
    <scope>NUCLEOTIDE SEQUENCE [LARGE SCALE GENOMIC DNA]</scope>
    <source>
        <strain evidence="7">CGMCC 4.6856</strain>
    </source>
</reference>
<evidence type="ECO:0000259" key="5">
    <source>
        <dbReference type="PROSITE" id="PS50931"/>
    </source>
</evidence>
<evidence type="ECO:0000313" key="6">
    <source>
        <dbReference type="EMBL" id="SER07597.1"/>
    </source>
</evidence>
<evidence type="ECO:0000313" key="7">
    <source>
        <dbReference type="Proteomes" id="UP000198504"/>
    </source>
</evidence>
<gene>
    <name evidence="6" type="ORF">SAMN05421756_108203</name>
</gene>
<dbReference type="InterPro" id="IPR036390">
    <property type="entry name" value="WH_DNA-bd_sf"/>
</dbReference>
<protein>
    <submittedName>
        <fullName evidence="6">DNA-binding transcriptional regulator, LysR family</fullName>
    </submittedName>
</protein>
<keyword evidence="4" id="KW-0804">Transcription</keyword>
<evidence type="ECO:0000256" key="2">
    <source>
        <dbReference type="ARBA" id="ARBA00023015"/>
    </source>
</evidence>
<evidence type="ECO:0000256" key="4">
    <source>
        <dbReference type="ARBA" id="ARBA00023163"/>
    </source>
</evidence>
<dbReference type="SUPFAM" id="SSF46785">
    <property type="entry name" value="Winged helix' DNA-binding domain"/>
    <property type="match status" value="1"/>
</dbReference>